<dbReference type="InterPro" id="IPR024079">
    <property type="entry name" value="MetalloPept_cat_dom_sf"/>
</dbReference>
<dbReference type="GO" id="GO:0008270">
    <property type="term" value="F:zinc ion binding"/>
    <property type="evidence" value="ECO:0007669"/>
    <property type="project" value="InterPro"/>
</dbReference>
<dbReference type="SUPFAM" id="SSF55486">
    <property type="entry name" value="Metalloproteases ('zincins'), catalytic domain"/>
    <property type="match status" value="1"/>
</dbReference>
<proteinExistence type="predicted"/>
<keyword evidence="4" id="KW-0862">Zinc</keyword>
<evidence type="ECO:0000256" key="4">
    <source>
        <dbReference type="ARBA" id="ARBA00022833"/>
    </source>
</evidence>
<comment type="caution">
    <text evidence="7">The sequence shown here is derived from an EMBL/GenBank/DDBJ whole genome shotgun (WGS) entry which is preliminary data.</text>
</comment>
<dbReference type="RefSeq" id="WP_157505897.1">
    <property type="nucleotide sequence ID" value="NZ_CAIJDO010000189.1"/>
</dbReference>
<dbReference type="InterPro" id="IPR001818">
    <property type="entry name" value="Pept_M10_metallopeptidase"/>
</dbReference>
<dbReference type="AlphaFoldDB" id="A0A6V6Z6S0"/>
<gene>
    <name evidence="7" type="ORF">FLACHUCJ7_03193</name>
</gene>
<dbReference type="EMBL" id="CAIJDO010000189">
    <property type="protein sequence ID" value="CAD0007134.1"/>
    <property type="molecule type" value="Genomic_DNA"/>
</dbReference>
<keyword evidence="1" id="KW-0645">Protease</keyword>
<dbReference type="SMART" id="SM00235">
    <property type="entry name" value="ZnMc"/>
    <property type="match status" value="1"/>
</dbReference>
<dbReference type="GO" id="GO:0031012">
    <property type="term" value="C:extracellular matrix"/>
    <property type="evidence" value="ECO:0007669"/>
    <property type="project" value="InterPro"/>
</dbReference>
<evidence type="ECO:0000313" key="8">
    <source>
        <dbReference type="Proteomes" id="UP000556700"/>
    </source>
</evidence>
<feature type="domain" description="Peptidase metallopeptidase" evidence="6">
    <location>
        <begin position="67"/>
        <end position="232"/>
    </location>
</feature>
<keyword evidence="3" id="KW-0378">Hydrolase</keyword>
<dbReference type="Pfam" id="PF00413">
    <property type="entry name" value="Peptidase_M10"/>
    <property type="match status" value="1"/>
</dbReference>
<name>A0A6V6Z6S0_9FLAO</name>
<evidence type="ECO:0000313" key="7">
    <source>
        <dbReference type="EMBL" id="CAD0007134.1"/>
    </source>
</evidence>
<dbReference type="GO" id="GO:0006508">
    <property type="term" value="P:proteolysis"/>
    <property type="evidence" value="ECO:0007669"/>
    <property type="project" value="UniProtKB-KW"/>
</dbReference>
<sequence>MKTTKKTNTKNEDFELNNSSFLPKEEYLHKYKNNNNKDVICITDSKGYSQPNDKDLFEIWVDSSNGFIPLWEKGVTLNWRFSKSFGSYFNKPEAAKSGVRKLLGEAISAWQDACPVKFHEDNDAWDFEIAMHQKNCNNNGCVLASAFFPDPGQNIFYIYPTMFEQDHKEQIETMEHEIGHIFGLRHFFANISEKEWSSELFGTDSAFSIMNYGEKSRLTADDIKDLKILYELVWSGKLTEINGTEIKLFKSYHMSSRLSNSSFQLSNAVNFKGLHEMLRESSFTSSAFEVNNDVSLQVKRAILNVKGNNSTDPNTLSNSQKLEDELFFNSNDFILLAVKLNKFITNSSKKITVSEIKKCETVGDCINLLNSKL</sequence>
<evidence type="ECO:0000256" key="2">
    <source>
        <dbReference type="ARBA" id="ARBA00022723"/>
    </source>
</evidence>
<protein>
    <recommendedName>
        <fullName evidence="6">Peptidase metallopeptidase domain-containing protein</fullName>
    </recommendedName>
</protein>
<evidence type="ECO:0000259" key="6">
    <source>
        <dbReference type="SMART" id="SM00235"/>
    </source>
</evidence>
<dbReference type="PANTHER" id="PTHR10201">
    <property type="entry name" value="MATRIX METALLOPROTEINASE"/>
    <property type="match status" value="1"/>
</dbReference>
<keyword evidence="5" id="KW-0482">Metalloprotease</keyword>
<evidence type="ECO:0000256" key="1">
    <source>
        <dbReference type="ARBA" id="ARBA00022670"/>
    </source>
</evidence>
<evidence type="ECO:0000256" key="5">
    <source>
        <dbReference type="ARBA" id="ARBA00023049"/>
    </source>
</evidence>
<dbReference type="GO" id="GO:0004222">
    <property type="term" value="F:metalloendopeptidase activity"/>
    <property type="evidence" value="ECO:0007669"/>
    <property type="project" value="InterPro"/>
</dbReference>
<dbReference type="CDD" id="cd04268">
    <property type="entry name" value="ZnMc_MMP_like"/>
    <property type="match status" value="1"/>
</dbReference>
<keyword evidence="8" id="KW-1185">Reference proteome</keyword>
<accession>A0A6V6Z6S0</accession>
<organism evidence="7 8">
    <name type="scientific">Flavobacterium chungangense</name>
    <dbReference type="NCBI Taxonomy" id="554283"/>
    <lineage>
        <taxon>Bacteria</taxon>
        <taxon>Pseudomonadati</taxon>
        <taxon>Bacteroidota</taxon>
        <taxon>Flavobacteriia</taxon>
        <taxon>Flavobacteriales</taxon>
        <taxon>Flavobacteriaceae</taxon>
        <taxon>Flavobacterium</taxon>
    </lineage>
</organism>
<keyword evidence="2" id="KW-0479">Metal-binding</keyword>
<dbReference type="Proteomes" id="UP000556700">
    <property type="component" value="Unassembled WGS sequence"/>
</dbReference>
<evidence type="ECO:0000256" key="3">
    <source>
        <dbReference type="ARBA" id="ARBA00022801"/>
    </source>
</evidence>
<reference evidence="7 8" key="1">
    <citation type="submission" date="2020-06" db="EMBL/GenBank/DDBJ databases">
        <authorList>
            <person name="Criscuolo A."/>
        </authorList>
    </citation>
    <scope>NUCLEOTIDE SEQUENCE [LARGE SCALE GENOMIC DNA]</scope>
    <source>
        <strain evidence="8">CIP 110025</strain>
    </source>
</reference>
<dbReference type="InterPro" id="IPR006026">
    <property type="entry name" value="Peptidase_Metallo"/>
</dbReference>
<dbReference type="PANTHER" id="PTHR10201:SF323">
    <property type="entry name" value="MATRIX METALLOPROTEINASE-21"/>
    <property type="match status" value="1"/>
</dbReference>
<dbReference type="Gene3D" id="3.40.390.10">
    <property type="entry name" value="Collagenase (Catalytic Domain)"/>
    <property type="match status" value="1"/>
</dbReference>